<comment type="caution">
    <text evidence="2">The sequence shown here is derived from an EMBL/GenBank/DDBJ whole genome shotgun (WGS) entry which is preliminary data.</text>
</comment>
<organism evidence="2 3">
    <name type="scientific">Muiribacterium halophilum</name>
    <dbReference type="NCBI Taxonomy" id="2053465"/>
    <lineage>
        <taxon>Bacteria</taxon>
        <taxon>Candidatus Muiribacteriota</taxon>
        <taxon>Candidatus Muiribacteriia</taxon>
        <taxon>Candidatus Muiribacteriales</taxon>
        <taxon>Candidatus Muiribacteriaceae</taxon>
        <taxon>Candidatus Muiribacterium</taxon>
    </lineage>
</organism>
<evidence type="ECO:0008006" key="4">
    <source>
        <dbReference type="Google" id="ProtNLM"/>
    </source>
</evidence>
<evidence type="ECO:0000313" key="2">
    <source>
        <dbReference type="EMBL" id="PLX15636.1"/>
    </source>
</evidence>
<accession>A0A2N5ZAE1</accession>
<gene>
    <name evidence="2" type="ORF">C0601_12455</name>
</gene>
<dbReference type="PANTHER" id="PTHR34980:SF2">
    <property type="entry name" value="INNER MEMBRANE PROTEIN YHAH-RELATED"/>
    <property type="match status" value="1"/>
</dbReference>
<feature type="transmembrane region" description="Helical" evidence="1">
    <location>
        <begin position="27"/>
        <end position="46"/>
    </location>
</feature>
<dbReference type="Pfam" id="PF05656">
    <property type="entry name" value="DUF805"/>
    <property type="match status" value="1"/>
</dbReference>
<keyword evidence="1" id="KW-0812">Transmembrane</keyword>
<proteinExistence type="predicted"/>
<protein>
    <recommendedName>
        <fullName evidence="4">DUF805 domain-containing protein</fullName>
    </recommendedName>
</protein>
<dbReference type="AlphaFoldDB" id="A0A2N5ZAE1"/>
<evidence type="ECO:0000256" key="1">
    <source>
        <dbReference type="SAM" id="Phobius"/>
    </source>
</evidence>
<feature type="transmembrane region" description="Helical" evidence="1">
    <location>
        <begin position="89"/>
        <end position="107"/>
    </location>
</feature>
<sequence length="119" mass="14126">MLDFLITILNIFFNTFNWKGKASRSEFNSYIVFILIVAFIIGFSIIKLMSEKDLDEQTFDHIINIIAVLLYMPFISLSIRRLRDMNRPIWLHLLYYIPFVGIYVIYLQCTETSRSNSGW</sequence>
<dbReference type="Proteomes" id="UP000234857">
    <property type="component" value="Unassembled WGS sequence"/>
</dbReference>
<dbReference type="GO" id="GO:0005886">
    <property type="term" value="C:plasma membrane"/>
    <property type="evidence" value="ECO:0007669"/>
    <property type="project" value="TreeGrafter"/>
</dbReference>
<dbReference type="EMBL" id="PKTG01000133">
    <property type="protein sequence ID" value="PLX15636.1"/>
    <property type="molecule type" value="Genomic_DNA"/>
</dbReference>
<evidence type="ECO:0000313" key="3">
    <source>
        <dbReference type="Proteomes" id="UP000234857"/>
    </source>
</evidence>
<dbReference type="PANTHER" id="PTHR34980">
    <property type="entry name" value="INNER MEMBRANE PROTEIN-RELATED-RELATED"/>
    <property type="match status" value="1"/>
</dbReference>
<keyword evidence="1" id="KW-1133">Transmembrane helix</keyword>
<dbReference type="InterPro" id="IPR008523">
    <property type="entry name" value="DUF805"/>
</dbReference>
<feature type="transmembrane region" description="Helical" evidence="1">
    <location>
        <begin position="58"/>
        <end position="77"/>
    </location>
</feature>
<reference evidence="2 3" key="1">
    <citation type="submission" date="2017-11" db="EMBL/GenBank/DDBJ databases">
        <title>Genome-resolved metagenomics identifies genetic mobility, metabolic interactions, and unexpected diversity in perchlorate-reducing communities.</title>
        <authorList>
            <person name="Barnum T.P."/>
            <person name="Figueroa I.A."/>
            <person name="Carlstrom C.I."/>
            <person name="Lucas L.N."/>
            <person name="Engelbrektson A.L."/>
            <person name="Coates J.D."/>
        </authorList>
    </citation>
    <scope>NUCLEOTIDE SEQUENCE [LARGE SCALE GENOMIC DNA]</scope>
    <source>
        <strain evidence="2">BM706</strain>
    </source>
</reference>
<keyword evidence="1" id="KW-0472">Membrane</keyword>
<name>A0A2N5ZAE1_MUIH1</name>